<comment type="caution">
    <text evidence="2">The sequence shown here is derived from an EMBL/GenBank/DDBJ whole genome shotgun (WGS) entry which is preliminary data.</text>
</comment>
<dbReference type="Proteomes" id="UP000095209">
    <property type="component" value="Unassembled WGS sequence"/>
</dbReference>
<name>A0A1E5LCP1_9BACI</name>
<proteinExistence type="predicted"/>
<feature type="region of interest" description="Disordered" evidence="1">
    <location>
        <begin position="213"/>
        <end position="250"/>
    </location>
</feature>
<organism evidence="2 3">
    <name type="scientific">Bacillus solimangrovi</name>
    <dbReference type="NCBI Taxonomy" id="1305675"/>
    <lineage>
        <taxon>Bacteria</taxon>
        <taxon>Bacillati</taxon>
        <taxon>Bacillota</taxon>
        <taxon>Bacilli</taxon>
        <taxon>Bacillales</taxon>
        <taxon>Bacillaceae</taxon>
        <taxon>Bacillus</taxon>
    </lineage>
</organism>
<dbReference type="STRING" id="1305675.BFG57_03645"/>
<evidence type="ECO:0000256" key="1">
    <source>
        <dbReference type="SAM" id="MobiDB-lite"/>
    </source>
</evidence>
<dbReference type="EMBL" id="MJEH01000044">
    <property type="protein sequence ID" value="OEH91843.1"/>
    <property type="molecule type" value="Genomic_DNA"/>
</dbReference>
<evidence type="ECO:0000313" key="2">
    <source>
        <dbReference type="EMBL" id="OEH91843.1"/>
    </source>
</evidence>
<evidence type="ECO:0000313" key="3">
    <source>
        <dbReference type="Proteomes" id="UP000095209"/>
    </source>
</evidence>
<keyword evidence="3" id="KW-1185">Reference proteome</keyword>
<protein>
    <recommendedName>
        <fullName evidence="4">DUF4247 domain-containing protein</fullName>
    </recommendedName>
</protein>
<feature type="region of interest" description="Disordered" evidence="1">
    <location>
        <begin position="30"/>
        <end position="66"/>
    </location>
</feature>
<evidence type="ECO:0008006" key="4">
    <source>
        <dbReference type="Google" id="ProtNLM"/>
    </source>
</evidence>
<accession>A0A1E5LCP1</accession>
<dbReference type="AlphaFoldDB" id="A0A1E5LCP1"/>
<feature type="compositionally biased region" description="Basic and acidic residues" evidence="1">
    <location>
        <begin position="37"/>
        <end position="54"/>
    </location>
</feature>
<reference evidence="2 3" key="1">
    <citation type="submission" date="2016-08" db="EMBL/GenBank/DDBJ databases">
        <title>Genome of Bacillus solimangrovi GH2-4.</title>
        <authorList>
            <person name="Lim S."/>
            <person name="Kim B.-C."/>
        </authorList>
    </citation>
    <scope>NUCLEOTIDE SEQUENCE [LARGE SCALE GENOMIC DNA]</scope>
    <source>
        <strain evidence="2 3">GH2-4</strain>
    </source>
</reference>
<dbReference type="RefSeq" id="WP_069718128.1">
    <property type="nucleotide sequence ID" value="NZ_MJEH01000044.1"/>
</dbReference>
<feature type="compositionally biased region" description="Low complexity" evidence="1">
    <location>
        <begin position="216"/>
        <end position="241"/>
    </location>
</feature>
<sequence>MLRGIGGTFVVILLLIVSACGTNNEVSQFEEPEIVLEEPKQTEQKPTEPIKQQDEENSQEQVEQPVEEQVKSYDNVQDFIIDNYEYVETINSSTNSGDISSVYRANAKSLIQVSNDIVNQFLPRDLSDIHDGKQVIIYDNPQYFVVLTEDGEGTNIELAEYGFVRDNFSPDFFDGLLLLWVLDEVLDVDDWGKKQRNRCYEGYGDCYHGYGGTGGSVRSKGSVSSKGSTSKPDFRGYSSSVRGGGPGSGK</sequence>
<gene>
    <name evidence="2" type="ORF">BFG57_03645</name>
</gene>
<dbReference type="PROSITE" id="PS51257">
    <property type="entry name" value="PROKAR_LIPOPROTEIN"/>
    <property type="match status" value="1"/>
</dbReference>